<keyword evidence="3" id="KW-1185">Reference proteome</keyword>
<reference evidence="3" key="1">
    <citation type="journal article" date="2019" name="Int. J. Syst. Evol. Microbiol.">
        <title>The Global Catalogue of Microorganisms (GCM) 10K type strain sequencing project: providing services to taxonomists for standard genome sequencing and annotation.</title>
        <authorList>
            <consortium name="The Broad Institute Genomics Platform"/>
            <consortium name="The Broad Institute Genome Sequencing Center for Infectious Disease"/>
            <person name="Wu L."/>
            <person name="Ma J."/>
        </authorList>
    </citation>
    <scope>NUCLEOTIDE SEQUENCE [LARGE SCALE GENOMIC DNA]</scope>
    <source>
        <strain evidence="3">JCM 10425</strain>
    </source>
</reference>
<organism evidence="2 3">
    <name type="scientific">Cryptosporangium japonicum</name>
    <dbReference type="NCBI Taxonomy" id="80872"/>
    <lineage>
        <taxon>Bacteria</taxon>
        <taxon>Bacillati</taxon>
        <taxon>Actinomycetota</taxon>
        <taxon>Actinomycetes</taxon>
        <taxon>Cryptosporangiales</taxon>
        <taxon>Cryptosporangiaceae</taxon>
        <taxon>Cryptosporangium</taxon>
    </lineage>
</organism>
<dbReference type="EMBL" id="BAAAGX010000017">
    <property type="protein sequence ID" value="GAA0254400.1"/>
    <property type="molecule type" value="Genomic_DNA"/>
</dbReference>
<name>A0ABP3EA10_9ACTN</name>
<evidence type="ECO:0000259" key="1">
    <source>
        <dbReference type="SMART" id="SM00382"/>
    </source>
</evidence>
<dbReference type="SMART" id="SM00382">
    <property type="entry name" value="AAA"/>
    <property type="match status" value="1"/>
</dbReference>
<accession>A0ABP3EA10</accession>
<dbReference type="InterPro" id="IPR054567">
    <property type="entry name" value="NNH7"/>
</dbReference>
<dbReference type="InterPro" id="IPR003593">
    <property type="entry name" value="AAA+_ATPase"/>
</dbReference>
<dbReference type="Pfam" id="PF22738">
    <property type="entry name" value="NNH7"/>
    <property type="match status" value="1"/>
</dbReference>
<comment type="caution">
    <text evidence="2">The sequence shown here is derived from an EMBL/GenBank/DDBJ whole genome shotgun (WGS) entry which is preliminary data.</text>
</comment>
<dbReference type="Proteomes" id="UP001500967">
    <property type="component" value="Unassembled WGS sequence"/>
</dbReference>
<sequence>MWTDPALTYRGALSILGKYDRPLFDRLERLVSVSLLGGGLFALVDPKNDGVRLLRGFLDDVHSRLLGVSGHDRLQLIAAAHTTVVVSAFFEAVQAQLGPGYDELAFTDAEKVRLATGWPEQPRLDALSQAPVPIPGPRFGFRENLDERLVPYFARLAADCAAFVSGLAGGVSLDQPDLVRRAVGTYEATFVRLATDVPEFGFWLVLGESSATRHEIRALEERLRSVIGAARAPALPTLEVVGRLNRGVLGRPVLGDPGPDVVAALPTVEQAYVAPHLRVAEADRGSSPANDRWWSDQRLVTDAWLFFADYLTSPTSVSVPLLLLGLPGAGKSMLTRVLAARLPVSGWTAVHVPLRRVRADASIAAQIQEALDLSTHGRVGWPQLAEDAAAAGTIRVVVLDGLDELVQAGGVSQSRYLHEVAEFQAVEAALGRPVAVVVTSRTVLADRVLIPSGTLVVRLESFTDEQVAQWLSRWNGLNVGSPGFRALSSVPPALAELGRQPLLLLLVALYTADPAAPSLDSGVTTAVLYERLVTHFLRREAHKEPHADVERVVAERLRPLTLAAFAMLNRGRAYVTGPDLEADLAAFLGGAPEPLDHTIRTVGRFFFVHASAAGAAHELPTTYEFLHSTFGEYLVASHLAAQLRPPVRRPEEARALLSHVPLVTFPRVLEFVAEIADDVLAVPRELIGGARDRLTPWAAASYNPLGRDSIDHYALYTLNLVSLAVSRSPVRLEELAPPGAEPVTWWRSLVPQWRAALDDESWLAVVGTLTVRPGWVLERAASRAHLGTAPANWRARGEARLLGDVRLDALIGAGAAAWRGTVPADTEVAVVFAGLVEMQLHGWIHVRVLRAAIALGDRLPPPAFDVLLTLVTRIAAVLADRGSVEREVALALINARLRLSDDFGASRGEMSDEAVVAAHAVGVRLSARDEPLDWNELGAEVLEIARRRIAARAAD</sequence>
<feature type="domain" description="AAA+ ATPase" evidence="1">
    <location>
        <begin position="317"/>
        <end position="463"/>
    </location>
</feature>
<evidence type="ECO:0000313" key="2">
    <source>
        <dbReference type="EMBL" id="GAA0254400.1"/>
    </source>
</evidence>
<proteinExistence type="predicted"/>
<dbReference type="InterPro" id="IPR027417">
    <property type="entry name" value="P-loop_NTPase"/>
</dbReference>
<protein>
    <recommendedName>
        <fullName evidence="1">AAA+ ATPase domain-containing protein</fullName>
    </recommendedName>
</protein>
<dbReference type="SUPFAM" id="SSF52540">
    <property type="entry name" value="P-loop containing nucleoside triphosphate hydrolases"/>
    <property type="match status" value="1"/>
</dbReference>
<gene>
    <name evidence="2" type="ORF">GCM10009539_44450</name>
</gene>
<evidence type="ECO:0000313" key="3">
    <source>
        <dbReference type="Proteomes" id="UP001500967"/>
    </source>
</evidence>
<dbReference type="RefSeq" id="WP_344650811.1">
    <property type="nucleotide sequence ID" value="NZ_BAAAGX010000017.1"/>
</dbReference>